<proteinExistence type="predicted"/>
<evidence type="ECO:0000313" key="2">
    <source>
        <dbReference type="Proteomes" id="UP001501265"/>
    </source>
</evidence>
<accession>A0ABP9CWI8</accession>
<evidence type="ECO:0000313" key="1">
    <source>
        <dbReference type="EMBL" id="GAA4820429.1"/>
    </source>
</evidence>
<dbReference type="Proteomes" id="UP001501265">
    <property type="component" value="Unassembled WGS sequence"/>
</dbReference>
<comment type="caution">
    <text evidence="1">The sequence shown here is derived from an EMBL/GenBank/DDBJ whole genome shotgun (WGS) entry which is preliminary data.</text>
</comment>
<gene>
    <name evidence="1" type="ORF">GCM10023220_61790</name>
</gene>
<name>A0ABP9CWI8_9ACTN</name>
<sequence>MGAGLSSSPVGRVGAAAGHGGAALGAAGYDGASGAWCCGVRGAAVCVALRGMWCLAVCGVVRRGTWSFGVRGASGARKGADDKGAGTAKV</sequence>
<dbReference type="EMBL" id="BAABIG010000080">
    <property type="protein sequence ID" value="GAA4820429.1"/>
    <property type="molecule type" value="Genomic_DNA"/>
</dbReference>
<organism evidence="1 2">
    <name type="scientific">Streptomyces ziwulingensis</name>
    <dbReference type="NCBI Taxonomy" id="1045501"/>
    <lineage>
        <taxon>Bacteria</taxon>
        <taxon>Bacillati</taxon>
        <taxon>Actinomycetota</taxon>
        <taxon>Actinomycetes</taxon>
        <taxon>Kitasatosporales</taxon>
        <taxon>Streptomycetaceae</taxon>
        <taxon>Streptomyces</taxon>
    </lineage>
</organism>
<keyword evidence="2" id="KW-1185">Reference proteome</keyword>
<protein>
    <submittedName>
        <fullName evidence="1">Uncharacterized protein</fullName>
    </submittedName>
</protein>
<reference evidence="2" key="1">
    <citation type="journal article" date="2019" name="Int. J. Syst. Evol. Microbiol.">
        <title>The Global Catalogue of Microorganisms (GCM) 10K type strain sequencing project: providing services to taxonomists for standard genome sequencing and annotation.</title>
        <authorList>
            <consortium name="The Broad Institute Genomics Platform"/>
            <consortium name="The Broad Institute Genome Sequencing Center for Infectious Disease"/>
            <person name="Wu L."/>
            <person name="Ma J."/>
        </authorList>
    </citation>
    <scope>NUCLEOTIDE SEQUENCE [LARGE SCALE GENOMIC DNA]</scope>
    <source>
        <strain evidence="2">JCM 18081</strain>
    </source>
</reference>